<dbReference type="PANTHER" id="PTHR44267">
    <property type="entry name" value="WD REPEAT-CONTAINING PROTEIN 43"/>
    <property type="match status" value="1"/>
</dbReference>
<evidence type="ECO:0000256" key="5">
    <source>
        <dbReference type="SAM" id="MobiDB-lite"/>
    </source>
</evidence>
<evidence type="ECO:0000259" key="6">
    <source>
        <dbReference type="Pfam" id="PF04003"/>
    </source>
</evidence>
<organism evidence="7 8">
    <name type="scientific">Plutella xylostella</name>
    <name type="common">Diamondback moth</name>
    <name type="synonym">Plutella maculipennis</name>
    <dbReference type="NCBI Taxonomy" id="51655"/>
    <lineage>
        <taxon>Eukaryota</taxon>
        <taxon>Metazoa</taxon>
        <taxon>Ecdysozoa</taxon>
        <taxon>Arthropoda</taxon>
        <taxon>Hexapoda</taxon>
        <taxon>Insecta</taxon>
        <taxon>Pterygota</taxon>
        <taxon>Neoptera</taxon>
        <taxon>Endopterygota</taxon>
        <taxon>Lepidoptera</taxon>
        <taxon>Glossata</taxon>
        <taxon>Ditrysia</taxon>
        <taxon>Yponomeutoidea</taxon>
        <taxon>Plutellidae</taxon>
        <taxon>Plutella</taxon>
    </lineage>
</organism>
<feature type="compositionally biased region" description="Polar residues" evidence="5">
    <location>
        <begin position="247"/>
        <end position="256"/>
    </location>
</feature>
<dbReference type="EMBL" id="JAHIBW010000031">
    <property type="protein sequence ID" value="KAG7295134.1"/>
    <property type="molecule type" value="Genomic_DNA"/>
</dbReference>
<sequence length="610" mass="66954">MAEIAFSEDGKYFSAISHDGRLRIWDTETSILKQEYTPDLHLSSPPSCLQWILISNTDTPRKGGKKRSNSISEQQDQCVALGTTNGKILIYSVSQAKVLTVLEDGKNSEVQKCGVTSLDWHKNYGLFSSNKAGYVQEWNIGSGEISNKYNVIFDSKNKQASHVSAIKIVPHNQKTPATFLVTASWQVRLWRLLDGTVDLVRTMGHSGSARPLLTVARGSDKCWLIEGSQNERLLSFWDVTITPQNLPQVNGSASPTKKQRKKSTSDAVVPHPTYNFVLEDAPKMVDVNLSQTDEGVKLNMLATTRSGVMHYYGHMLNGASTKPLKPSVTVQVTTEAARMLPAQCCKYRDDACLLGYEANEAMVFETVVPDTKTKTQVLIRSDNKRPKLDTPRERSDSVTELVTYAEPVSRKRVTAGGQLEVAMEARLANLALDTKSRSKSAVNQNLTKLLVQGLHSKDKKLIQMVLNNADPATAARTTAALPPDQLPALLQQLAGLAARRSTLCSRVCVWLHALILTQSSLLLASLSSPVGDQLAQLLAIFTQRRSNLCQLLNLKGRLELAATQRARPAAAAEAEAVLVYNDSSSDEEDMAVERADSDGGSWDDSDEDDE</sequence>
<dbReference type="Gene3D" id="2.130.10.10">
    <property type="entry name" value="YVTN repeat-like/Quinoprotein amine dehydrogenase"/>
    <property type="match status" value="2"/>
</dbReference>
<keyword evidence="8" id="KW-1185">Reference proteome</keyword>
<evidence type="ECO:0000313" key="8">
    <source>
        <dbReference type="Proteomes" id="UP000823941"/>
    </source>
</evidence>
<dbReference type="PROSITE" id="PS50082">
    <property type="entry name" value="WD_REPEATS_2"/>
    <property type="match status" value="1"/>
</dbReference>
<feature type="region of interest" description="Disordered" evidence="5">
    <location>
        <begin position="581"/>
        <end position="610"/>
    </location>
</feature>
<comment type="similarity">
    <text evidence="3">Belongs to the UTP5 family.</text>
</comment>
<feature type="domain" description="Small-subunit processome Utp12" evidence="6">
    <location>
        <begin position="458"/>
        <end position="560"/>
    </location>
</feature>
<name>A0ABQ7PQH2_PLUXY</name>
<feature type="repeat" description="WD" evidence="4">
    <location>
        <begin position="1"/>
        <end position="35"/>
    </location>
</feature>
<feature type="region of interest" description="Disordered" evidence="5">
    <location>
        <begin position="247"/>
        <end position="266"/>
    </location>
</feature>
<dbReference type="InterPro" id="IPR007148">
    <property type="entry name" value="SSU_processome_Utp12"/>
</dbReference>
<keyword evidence="4" id="KW-0853">WD repeat</keyword>
<dbReference type="PANTHER" id="PTHR44267:SF1">
    <property type="entry name" value="WD REPEAT-CONTAINING PROTEIN 43"/>
    <property type="match status" value="1"/>
</dbReference>
<gene>
    <name evidence="7" type="ORF">JYU34_022089</name>
</gene>
<dbReference type="InterPro" id="IPR001680">
    <property type="entry name" value="WD40_rpt"/>
</dbReference>
<dbReference type="InterPro" id="IPR052414">
    <property type="entry name" value="U3_snoRNA-assoc_WDR"/>
</dbReference>
<protein>
    <recommendedName>
        <fullName evidence="6">Small-subunit processome Utp12 domain-containing protein</fullName>
    </recommendedName>
</protein>
<dbReference type="InterPro" id="IPR015943">
    <property type="entry name" value="WD40/YVTN_repeat-like_dom_sf"/>
</dbReference>
<evidence type="ECO:0000256" key="2">
    <source>
        <dbReference type="ARBA" id="ARBA00023242"/>
    </source>
</evidence>
<evidence type="ECO:0000256" key="3">
    <source>
        <dbReference type="ARBA" id="ARBA00038335"/>
    </source>
</evidence>
<comment type="caution">
    <text evidence="7">The sequence shown here is derived from an EMBL/GenBank/DDBJ whole genome shotgun (WGS) entry which is preliminary data.</text>
</comment>
<proteinExistence type="inferred from homology"/>
<accession>A0ABQ7PQH2</accession>
<feature type="compositionally biased region" description="Acidic residues" evidence="5">
    <location>
        <begin position="601"/>
        <end position="610"/>
    </location>
</feature>
<evidence type="ECO:0000313" key="7">
    <source>
        <dbReference type="EMBL" id="KAG7295134.1"/>
    </source>
</evidence>
<dbReference type="Proteomes" id="UP000823941">
    <property type="component" value="Chromosome 31"/>
</dbReference>
<reference evidence="7 8" key="1">
    <citation type="submission" date="2021-06" db="EMBL/GenBank/DDBJ databases">
        <title>A haploid diamondback moth (Plutella xylostella L.) genome assembly resolves 31 chromosomes and identifies a diamide resistance mutation.</title>
        <authorList>
            <person name="Ward C.M."/>
            <person name="Perry K.D."/>
            <person name="Baker G."/>
            <person name="Powis K."/>
            <person name="Heckel D.G."/>
            <person name="Baxter S.W."/>
        </authorList>
    </citation>
    <scope>NUCLEOTIDE SEQUENCE [LARGE SCALE GENOMIC DNA]</scope>
    <source>
        <strain evidence="7 8">LV</strain>
        <tissue evidence="7">Single pupa</tissue>
    </source>
</reference>
<dbReference type="InterPro" id="IPR036322">
    <property type="entry name" value="WD40_repeat_dom_sf"/>
</dbReference>
<keyword evidence="2" id="KW-0539">Nucleus</keyword>
<dbReference type="SUPFAM" id="SSF50978">
    <property type="entry name" value="WD40 repeat-like"/>
    <property type="match status" value="1"/>
</dbReference>
<dbReference type="Pfam" id="PF04003">
    <property type="entry name" value="Utp12"/>
    <property type="match status" value="1"/>
</dbReference>
<evidence type="ECO:0000256" key="4">
    <source>
        <dbReference type="PROSITE-ProRule" id="PRU00221"/>
    </source>
</evidence>
<comment type="subcellular location">
    <subcellularLocation>
        <location evidence="1">Nucleus</location>
    </subcellularLocation>
</comment>
<dbReference type="PROSITE" id="PS50294">
    <property type="entry name" value="WD_REPEATS_REGION"/>
    <property type="match status" value="1"/>
</dbReference>
<evidence type="ECO:0000256" key="1">
    <source>
        <dbReference type="ARBA" id="ARBA00004123"/>
    </source>
</evidence>